<sequence>MRCLNSYEIEEYILSKSILRDQAVAEHMATCTHCNMIYEAELEEQAEWSQAMYEERLPDSFTAQVMASLEQVELEEFTPTQRNRKHPKRNKLLRLFMGAALLLVVLSAVILYSVPTLAETLRSLFVKNNMDIGLLRAQEFGLVEHPNIKVKDKGYTIKIDEAVADPTRVIVALQLFGPDGKHDKKRLALNDGNSIAIKDDQGKVVGELYDIGFTSDFYYLIANFTEPLQTDRITVEGHITELGSERKNIPTLKGDWNFNFSMDMTEANKQTTSMPLTGSYTSPDGLTVTLKKLTHMVQGVRFEFDTQLSEEALTRSPGELWKQQGLKFHFEDTAGEEIHSVNARKIPNKNSVMSYSNLPGATKGLMHWSYTFKYLPQDTPYTFVLDGYFIPEKDGSSVQFEPAKLKEQPIPFAFDGDELMLNDFTVESSPDNNVSAKEGVLHFRGRLRNEFLNSEWIFKTLDGKEYKLTEQGAFTTKGVGWKDGYIEFIESQSNNQKKYFQFRADGLTQIPEQLQLVRTINNRMYANVDWSVPIMEASKKE</sequence>
<keyword evidence="1" id="KW-0812">Transmembrane</keyword>
<dbReference type="AlphaFoldDB" id="A0A1R0WUG6"/>
<evidence type="ECO:0000313" key="4">
    <source>
        <dbReference type="Proteomes" id="UP000187465"/>
    </source>
</evidence>
<reference evidence="3 4" key="1">
    <citation type="submission" date="2016-10" db="EMBL/GenBank/DDBJ databases">
        <title>Paenibacillus species isolates.</title>
        <authorList>
            <person name="Beno S.M."/>
        </authorList>
    </citation>
    <scope>NUCLEOTIDE SEQUENCE [LARGE SCALE GENOMIC DNA]</scope>
    <source>
        <strain evidence="3 4">FSL H7-0604</strain>
    </source>
</reference>
<dbReference type="Gene3D" id="2.60.40.1630">
    <property type="entry name" value="bacillus anthracis domain"/>
    <property type="match status" value="1"/>
</dbReference>
<keyword evidence="1" id="KW-1133">Transmembrane helix</keyword>
<accession>A0A1R0WUG6</accession>
<comment type="caution">
    <text evidence="3">The sequence shown here is derived from an EMBL/GenBank/DDBJ whole genome shotgun (WGS) entry which is preliminary data.</text>
</comment>
<dbReference type="Pfam" id="PF13786">
    <property type="entry name" value="DUF4179"/>
    <property type="match status" value="1"/>
</dbReference>
<keyword evidence="1" id="KW-0472">Membrane</keyword>
<dbReference type="EMBL" id="MKQP01000078">
    <property type="protein sequence ID" value="OMD21455.1"/>
    <property type="molecule type" value="Genomic_DNA"/>
</dbReference>
<dbReference type="RefSeq" id="WP_051491003.1">
    <property type="nucleotide sequence ID" value="NZ_MKQP01000078.1"/>
</dbReference>
<evidence type="ECO:0000256" key="1">
    <source>
        <dbReference type="SAM" id="Phobius"/>
    </source>
</evidence>
<feature type="domain" description="DUF4179" evidence="2">
    <location>
        <begin position="88"/>
        <end position="175"/>
    </location>
</feature>
<gene>
    <name evidence="3" type="ORF">BJP51_07460</name>
</gene>
<name>A0A1R0WUG6_9BACL</name>
<dbReference type="Proteomes" id="UP000187465">
    <property type="component" value="Unassembled WGS sequence"/>
</dbReference>
<evidence type="ECO:0000259" key="2">
    <source>
        <dbReference type="Pfam" id="PF13786"/>
    </source>
</evidence>
<organism evidence="3 4">
    <name type="scientific">Paenibacillus odorifer</name>
    <dbReference type="NCBI Taxonomy" id="189426"/>
    <lineage>
        <taxon>Bacteria</taxon>
        <taxon>Bacillati</taxon>
        <taxon>Bacillota</taxon>
        <taxon>Bacilli</taxon>
        <taxon>Bacillales</taxon>
        <taxon>Paenibacillaceae</taxon>
        <taxon>Paenibacillus</taxon>
    </lineage>
</organism>
<dbReference type="InterPro" id="IPR025436">
    <property type="entry name" value="DUF4179"/>
</dbReference>
<feature type="transmembrane region" description="Helical" evidence="1">
    <location>
        <begin position="92"/>
        <end position="114"/>
    </location>
</feature>
<proteinExistence type="predicted"/>
<evidence type="ECO:0000313" key="3">
    <source>
        <dbReference type="EMBL" id="OMD21455.1"/>
    </source>
</evidence>
<protein>
    <recommendedName>
        <fullName evidence="2">DUF4179 domain-containing protein</fullName>
    </recommendedName>
</protein>